<dbReference type="InterPro" id="IPR041695">
    <property type="entry name" value="GST_C_5"/>
</dbReference>
<dbReference type="SFLD" id="SFLDG00358">
    <property type="entry name" value="Main_(cytGST)"/>
    <property type="match status" value="1"/>
</dbReference>
<dbReference type="Gene3D" id="1.20.1050.10">
    <property type="match status" value="1"/>
</dbReference>
<dbReference type="EMBL" id="LSSK01001894">
    <property type="protein sequence ID" value="OMH78557.1"/>
    <property type="molecule type" value="Genomic_DNA"/>
</dbReference>
<keyword evidence="5" id="KW-0808">Transferase</keyword>
<dbReference type="AlphaFoldDB" id="A0A1R1PE45"/>
<accession>A0A1R1PE45</accession>
<dbReference type="PANTHER" id="PTHR43968:SF6">
    <property type="entry name" value="GLUTATHIONE S-TRANSFERASE OMEGA"/>
    <property type="match status" value="1"/>
</dbReference>
<evidence type="ECO:0000259" key="3">
    <source>
        <dbReference type="PROSITE" id="PS50405"/>
    </source>
</evidence>
<dbReference type="SFLD" id="SFLDS00019">
    <property type="entry name" value="Glutathione_Transferase_(cytos"/>
    <property type="match status" value="1"/>
</dbReference>
<dbReference type="GO" id="GO:0005737">
    <property type="term" value="C:cytoplasm"/>
    <property type="evidence" value="ECO:0007669"/>
    <property type="project" value="InterPro"/>
</dbReference>
<dbReference type="PRINTS" id="PR01625">
    <property type="entry name" value="GSTRNSFRASEO"/>
</dbReference>
<evidence type="ECO:0000256" key="1">
    <source>
        <dbReference type="ARBA" id="ARBA00023002"/>
    </source>
</evidence>
<dbReference type="CDD" id="cd00570">
    <property type="entry name" value="GST_N_family"/>
    <property type="match status" value="1"/>
</dbReference>
<reference evidence="5" key="1">
    <citation type="submission" date="2017-01" db="EMBL/GenBank/DDBJ databases">
        <authorList>
            <person name="Mah S.A."/>
            <person name="Swanson W.J."/>
            <person name="Moy G.W."/>
            <person name="Vacquier V.D."/>
        </authorList>
    </citation>
    <scope>NUCLEOTIDE SEQUENCE [LARGE SCALE GENOMIC DNA]</scope>
    <source>
        <strain evidence="5">COL-18-3</strain>
    </source>
</reference>
<dbReference type="Proteomes" id="UP000188320">
    <property type="component" value="Unassembled WGS sequence"/>
</dbReference>
<keyword evidence="1" id="KW-0560">Oxidoreductase</keyword>
<dbReference type="InterPro" id="IPR036282">
    <property type="entry name" value="Glutathione-S-Trfase_C_sf"/>
</dbReference>
<dbReference type="PROSITE" id="PS50404">
    <property type="entry name" value="GST_NTER"/>
    <property type="match status" value="1"/>
</dbReference>
<sequence>MAQFSRELLTFYSYRTCPFCHRAAIALKEAKVPYEKVEINLKQRPEWYKRDINPSNKVPAFRLPESGRNGGEIIVESLIAAEYVADLKPESKLMPVDALERAKVRFFIESSSRIVTQFNQVLKGKPENRRAEWEKGVDVLRELNMLMEKQSSAGPYFLGKDFSMADLVLIPMLDRLELIGSFFDFKLDSSDPTISRVIEWSKACRSRESYKETVATREEMVEHYEPLISKE</sequence>
<dbReference type="EMBL" id="LSSK01001611">
    <property type="protein sequence ID" value="OMH79270.1"/>
    <property type="molecule type" value="Genomic_DNA"/>
</dbReference>
<dbReference type="SUPFAM" id="SSF52833">
    <property type="entry name" value="Thioredoxin-like"/>
    <property type="match status" value="1"/>
</dbReference>
<dbReference type="GO" id="GO:0045174">
    <property type="term" value="F:glutathione dehydrogenase (ascorbate) activity"/>
    <property type="evidence" value="ECO:0007669"/>
    <property type="project" value="UniProtKB-ARBA"/>
</dbReference>
<dbReference type="PROSITE" id="PS50405">
    <property type="entry name" value="GST_CTER"/>
    <property type="match status" value="1"/>
</dbReference>
<comment type="caution">
    <text evidence="5">The sequence shown here is derived from an EMBL/GenBank/DDBJ whole genome shotgun (WGS) entry which is preliminary data.</text>
</comment>
<gene>
    <name evidence="5" type="ORF">AX774_g7320</name>
    <name evidence="4" type="ORF">AX774_g8046</name>
</gene>
<name>A0A1R1PE45_ZANCU</name>
<dbReference type="InterPro" id="IPR004045">
    <property type="entry name" value="Glutathione_S-Trfase_N"/>
</dbReference>
<dbReference type="Gene3D" id="3.40.30.10">
    <property type="entry name" value="Glutaredoxin"/>
    <property type="match status" value="1"/>
</dbReference>
<reference evidence="6" key="2">
    <citation type="submission" date="2017-01" db="EMBL/GenBank/DDBJ databases">
        <authorList>
            <person name="Wang Y."/>
            <person name="White M."/>
            <person name="Kvist S."/>
            <person name="Moncalvo J.-M."/>
        </authorList>
    </citation>
    <scope>NUCLEOTIDE SEQUENCE [LARGE SCALE GENOMIC DNA]</scope>
    <source>
        <strain evidence="6">COL-18-3</strain>
    </source>
</reference>
<dbReference type="InterPro" id="IPR036249">
    <property type="entry name" value="Thioredoxin-like_sf"/>
</dbReference>
<dbReference type="Pfam" id="PF13417">
    <property type="entry name" value="GST_N_3"/>
    <property type="match status" value="1"/>
</dbReference>
<dbReference type="GO" id="GO:0004364">
    <property type="term" value="F:glutathione transferase activity"/>
    <property type="evidence" value="ECO:0007669"/>
    <property type="project" value="InterPro"/>
</dbReference>
<keyword evidence="6" id="KW-1185">Reference proteome</keyword>
<evidence type="ECO:0000313" key="4">
    <source>
        <dbReference type="EMBL" id="OMH78557.1"/>
    </source>
</evidence>
<feature type="domain" description="GST C-terminal" evidence="3">
    <location>
        <begin position="97"/>
        <end position="227"/>
    </location>
</feature>
<dbReference type="PROSITE" id="PS51354">
    <property type="entry name" value="GLUTAREDOXIN_2"/>
    <property type="match status" value="1"/>
</dbReference>
<dbReference type="InterPro" id="IPR010987">
    <property type="entry name" value="Glutathione-S-Trfase_C-like"/>
</dbReference>
<evidence type="ECO:0000259" key="2">
    <source>
        <dbReference type="PROSITE" id="PS50404"/>
    </source>
</evidence>
<evidence type="ECO:0000313" key="5">
    <source>
        <dbReference type="EMBL" id="OMH79270.1"/>
    </source>
</evidence>
<dbReference type="OrthoDB" id="202840at2759"/>
<dbReference type="InterPro" id="IPR050983">
    <property type="entry name" value="GST_Omega/HSP26"/>
</dbReference>
<feature type="domain" description="GST N-terminal" evidence="2">
    <location>
        <begin position="7"/>
        <end position="92"/>
    </location>
</feature>
<dbReference type="InterPro" id="IPR005442">
    <property type="entry name" value="GST_omega"/>
</dbReference>
<proteinExistence type="predicted"/>
<evidence type="ECO:0000313" key="6">
    <source>
        <dbReference type="Proteomes" id="UP000188320"/>
    </source>
</evidence>
<organism evidence="5 6">
    <name type="scientific">Zancudomyces culisetae</name>
    <name type="common">Gut fungus</name>
    <name type="synonym">Smittium culisetae</name>
    <dbReference type="NCBI Taxonomy" id="1213189"/>
    <lineage>
        <taxon>Eukaryota</taxon>
        <taxon>Fungi</taxon>
        <taxon>Fungi incertae sedis</taxon>
        <taxon>Zoopagomycota</taxon>
        <taxon>Kickxellomycotina</taxon>
        <taxon>Harpellomycetes</taxon>
        <taxon>Harpellales</taxon>
        <taxon>Legeriomycetaceae</taxon>
        <taxon>Zancudomyces</taxon>
    </lineage>
</organism>
<dbReference type="InterPro" id="IPR040079">
    <property type="entry name" value="Glutathione_S-Trfase"/>
</dbReference>
<dbReference type="PANTHER" id="PTHR43968">
    <property type="match status" value="1"/>
</dbReference>
<protein>
    <submittedName>
        <fullName evidence="5">Glutathione S-transferase omega-2</fullName>
    </submittedName>
</protein>
<dbReference type="Pfam" id="PF16865">
    <property type="entry name" value="GST_C_5"/>
    <property type="match status" value="1"/>
</dbReference>
<dbReference type="SUPFAM" id="SSF47616">
    <property type="entry name" value="GST C-terminal domain-like"/>
    <property type="match status" value="1"/>
</dbReference>